<name>A0A1I6SH62_9BACI</name>
<reference evidence="1 4" key="2">
    <citation type="submission" date="2019-07" db="EMBL/GenBank/DDBJ databases">
        <title>Whole genome shotgun sequence of Halolactibacillus miurensis NBRC 100873.</title>
        <authorList>
            <person name="Hosoyama A."/>
            <person name="Uohara A."/>
            <person name="Ohji S."/>
            <person name="Ichikawa N."/>
        </authorList>
    </citation>
    <scope>NUCLEOTIDE SEQUENCE [LARGE SCALE GENOMIC DNA]</scope>
    <source>
        <strain evidence="1 4">NBRC 100873</strain>
    </source>
</reference>
<dbReference type="STRING" id="306541.SAMN05421668_10934"/>
<dbReference type="EMBL" id="BJWJ01000008">
    <property type="protein sequence ID" value="GEM04121.1"/>
    <property type="molecule type" value="Genomic_DNA"/>
</dbReference>
<sequence>MNERTRLQLQFDELIASNAPTEEIQAVYNKIHGTNIKTEKHDDILPHEYDDDIIKWRYIDKIKVKEIAQTLGYKETQVSSRISLLVQNREDVRIYHEAEQEMKRREKQERDEKIIERLKAGKSVTAIVKELKVARNTVTNIKWREGMYES</sequence>
<organism evidence="2 3">
    <name type="scientific">Halolactibacillus miurensis</name>
    <dbReference type="NCBI Taxonomy" id="306541"/>
    <lineage>
        <taxon>Bacteria</taxon>
        <taxon>Bacillati</taxon>
        <taxon>Bacillota</taxon>
        <taxon>Bacilli</taxon>
        <taxon>Bacillales</taxon>
        <taxon>Bacillaceae</taxon>
        <taxon>Halolactibacillus</taxon>
    </lineage>
</organism>
<protein>
    <recommendedName>
        <fullName evidence="5">Homeodomain-like domain-containing protein</fullName>
    </recommendedName>
</protein>
<reference evidence="2 3" key="1">
    <citation type="submission" date="2016-10" db="EMBL/GenBank/DDBJ databases">
        <authorList>
            <person name="de Groot N.N."/>
        </authorList>
    </citation>
    <scope>NUCLEOTIDE SEQUENCE [LARGE SCALE GENOMIC DNA]</scope>
    <source>
        <strain evidence="2 3">DSM 17074</strain>
    </source>
</reference>
<gene>
    <name evidence="1" type="ORF">HMI01_11090</name>
    <name evidence="2" type="ORF">SAMN05421668_10934</name>
</gene>
<dbReference type="Proteomes" id="UP000321773">
    <property type="component" value="Unassembled WGS sequence"/>
</dbReference>
<accession>A0A1I6SH62</accession>
<keyword evidence="4" id="KW-1185">Reference proteome</keyword>
<evidence type="ECO:0000313" key="2">
    <source>
        <dbReference type="EMBL" id="SFS76078.1"/>
    </source>
</evidence>
<dbReference type="EMBL" id="FPAI01000009">
    <property type="protein sequence ID" value="SFS76078.1"/>
    <property type="molecule type" value="Genomic_DNA"/>
</dbReference>
<evidence type="ECO:0000313" key="4">
    <source>
        <dbReference type="Proteomes" id="UP000321773"/>
    </source>
</evidence>
<dbReference type="Gene3D" id="1.10.10.60">
    <property type="entry name" value="Homeodomain-like"/>
    <property type="match status" value="1"/>
</dbReference>
<evidence type="ECO:0000313" key="3">
    <source>
        <dbReference type="Proteomes" id="UP000199139"/>
    </source>
</evidence>
<evidence type="ECO:0008006" key="5">
    <source>
        <dbReference type="Google" id="ProtNLM"/>
    </source>
</evidence>
<evidence type="ECO:0000313" key="1">
    <source>
        <dbReference type="EMBL" id="GEM04121.1"/>
    </source>
</evidence>
<proteinExistence type="predicted"/>
<dbReference type="RefSeq" id="WP_089853862.1">
    <property type="nucleotide sequence ID" value="NZ_BJWJ01000008.1"/>
</dbReference>
<dbReference type="AlphaFoldDB" id="A0A1I6SH62"/>
<dbReference type="Proteomes" id="UP000199139">
    <property type="component" value="Unassembled WGS sequence"/>
</dbReference>